<reference evidence="1 2" key="1">
    <citation type="journal article" date="2022" name="bioRxiv">
        <title>The genome of the oomycete Peronosclerospora sorghi, a cosmopolitan pathogen of maize and sorghum, is inflated with dispersed pseudogenes.</title>
        <authorList>
            <person name="Fletcher K."/>
            <person name="Martin F."/>
            <person name="Isakeit T."/>
            <person name="Cavanaugh K."/>
            <person name="Magill C."/>
            <person name="Michelmore R."/>
        </authorList>
    </citation>
    <scope>NUCLEOTIDE SEQUENCE [LARGE SCALE GENOMIC DNA]</scope>
    <source>
        <strain evidence="1">P6</strain>
    </source>
</reference>
<evidence type="ECO:0000313" key="1">
    <source>
        <dbReference type="EMBL" id="KAI9921747.1"/>
    </source>
</evidence>
<organism evidence="1 2">
    <name type="scientific">Peronosclerospora sorghi</name>
    <dbReference type="NCBI Taxonomy" id="230839"/>
    <lineage>
        <taxon>Eukaryota</taxon>
        <taxon>Sar</taxon>
        <taxon>Stramenopiles</taxon>
        <taxon>Oomycota</taxon>
        <taxon>Peronosporomycetes</taxon>
        <taxon>Peronosporales</taxon>
        <taxon>Peronosporaceae</taxon>
        <taxon>Peronosclerospora</taxon>
    </lineage>
</organism>
<comment type="caution">
    <text evidence="1">The sequence shown here is derived from an EMBL/GenBank/DDBJ whole genome shotgun (WGS) entry which is preliminary data.</text>
</comment>
<sequence>MKDLTLSRSEEDMGSASANFAEKETSLVDEVVETHGMQENLVRELLSGMEQARAKRGGRERNLTLADRYVPVNARGLVGNRESLHTRFSWLNAWKVGGGDLEKLNCFELELLTFEDGDCESGDEVGDLCRLFILECESGSGKSAAVYACAEELGYEIIDINAAQNHSGKSIIELAGEATQSTCVLHVGA</sequence>
<proteinExistence type="predicted"/>
<accession>A0ACC0WTP7</accession>
<gene>
    <name evidence="1" type="ORF">PsorP6_001086</name>
</gene>
<evidence type="ECO:0000313" key="2">
    <source>
        <dbReference type="Proteomes" id="UP001163321"/>
    </source>
</evidence>
<keyword evidence="2" id="KW-1185">Reference proteome</keyword>
<dbReference type="Proteomes" id="UP001163321">
    <property type="component" value="Chromosome 1"/>
</dbReference>
<name>A0ACC0WTP7_9STRA</name>
<protein>
    <submittedName>
        <fullName evidence="1">Uncharacterized protein</fullName>
    </submittedName>
</protein>
<dbReference type="EMBL" id="CM047580">
    <property type="protein sequence ID" value="KAI9921747.1"/>
    <property type="molecule type" value="Genomic_DNA"/>
</dbReference>